<dbReference type="EMBL" id="JACGWK010000011">
    <property type="protein sequence ID" value="KAL0326631.1"/>
    <property type="molecule type" value="Genomic_DNA"/>
</dbReference>
<keyword evidence="1" id="KW-0472">Membrane</keyword>
<reference evidence="2" key="1">
    <citation type="submission" date="2020-06" db="EMBL/GenBank/DDBJ databases">
        <authorList>
            <person name="Li T."/>
            <person name="Hu X."/>
            <person name="Zhang T."/>
            <person name="Song X."/>
            <person name="Zhang H."/>
            <person name="Dai N."/>
            <person name="Sheng W."/>
            <person name="Hou X."/>
            <person name="Wei L."/>
        </authorList>
    </citation>
    <scope>NUCLEOTIDE SEQUENCE</scope>
    <source>
        <strain evidence="2">G01</strain>
        <tissue evidence="2">Leaf</tissue>
    </source>
</reference>
<evidence type="ECO:0000313" key="2">
    <source>
        <dbReference type="EMBL" id="KAL0326631.1"/>
    </source>
</evidence>
<feature type="transmembrane region" description="Helical" evidence="1">
    <location>
        <begin position="36"/>
        <end position="54"/>
    </location>
</feature>
<organism evidence="2">
    <name type="scientific">Sesamum angustifolium</name>
    <dbReference type="NCBI Taxonomy" id="2727405"/>
    <lineage>
        <taxon>Eukaryota</taxon>
        <taxon>Viridiplantae</taxon>
        <taxon>Streptophyta</taxon>
        <taxon>Embryophyta</taxon>
        <taxon>Tracheophyta</taxon>
        <taxon>Spermatophyta</taxon>
        <taxon>Magnoliopsida</taxon>
        <taxon>eudicotyledons</taxon>
        <taxon>Gunneridae</taxon>
        <taxon>Pentapetalae</taxon>
        <taxon>asterids</taxon>
        <taxon>lamiids</taxon>
        <taxon>Lamiales</taxon>
        <taxon>Pedaliaceae</taxon>
        <taxon>Sesamum</taxon>
    </lineage>
</organism>
<feature type="non-terminal residue" evidence="2">
    <location>
        <position position="55"/>
    </location>
</feature>
<dbReference type="AlphaFoldDB" id="A0AAW2M7Z6"/>
<gene>
    <name evidence="2" type="ORF">Sangu_1741100</name>
</gene>
<sequence length="55" mass="5944">MTRYLSMGRETSLSMLAGTAVSQTQLAWFDAMCRPVGSGFVIHVGILLVLTLSII</sequence>
<proteinExistence type="predicted"/>
<comment type="caution">
    <text evidence="2">The sequence shown here is derived from an EMBL/GenBank/DDBJ whole genome shotgun (WGS) entry which is preliminary data.</text>
</comment>
<reference evidence="2" key="2">
    <citation type="journal article" date="2024" name="Plant">
        <title>Genomic evolution and insights into agronomic trait innovations of Sesamum species.</title>
        <authorList>
            <person name="Miao H."/>
            <person name="Wang L."/>
            <person name="Qu L."/>
            <person name="Liu H."/>
            <person name="Sun Y."/>
            <person name="Le M."/>
            <person name="Wang Q."/>
            <person name="Wei S."/>
            <person name="Zheng Y."/>
            <person name="Lin W."/>
            <person name="Duan Y."/>
            <person name="Cao H."/>
            <person name="Xiong S."/>
            <person name="Wang X."/>
            <person name="Wei L."/>
            <person name="Li C."/>
            <person name="Ma Q."/>
            <person name="Ju M."/>
            <person name="Zhao R."/>
            <person name="Li G."/>
            <person name="Mu C."/>
            <person name="Tian Q."/>
            <person name="Mei H."/>
            <person name="Zhang T."/>
            <person name="Gao T."/>
            <person name="Zhang H."/>
        </authorList>
    </citation>
    <scope>NUCLEOTIDE SEQUENCE</scope>
    <source>
        <strain evidence="2">G01</strain>
    </source>
</reference>
<accession>A0AAW2M7Z6</accession>
<evidence type="ECO:0000256" key="1">
    <source>
        <dbReference type="SAM" id="Phobius"/>
    </source>
</evidence>
<keyword evidence="1" id="KW-1133">Transmembrane helix</keyword>
<keyword evidence="1" id="KW-0812">Transmembrane</keyword>
<protein>
    <submittedName>
        <fullName evidence="2">Uncharacterized protein</fullName>
    </submittedName>
</protein>
<name>A0AAW2M7Z6_9LAMI</name>